<comment type="caution">
    <text evidence="8">The sequence shown here is derived from an EMBL/GenBank/DDBJ whole genome shotgun (WGS) entry which is preliminary data.</text>
</comment>
<feature type="transmembrane region" description="Helical" evidence="6">
    <location>
        <begin position="239"/>
        <end position="259"/>
    </location>
</feature>
<evidence type="ECO:0000259" key="7">
    <source>
        <dbReference type="PROSITE" id="PS50850"/>
    </source>
</evidence>
<gene>
    <name evidence="8" type="ORF">L2764_26950</name>
</gene>
<keyword evidence="3 6" id="KW-0812">Transmembrane</keyword>
<feature type="transmembrane region" description="Helical" evidence="6">
    <location>
        <begin position="54"/>
        <end position="74"/>
    </location>
</feature>
<dbReference type="EMBL" id="JAKIKS010000283">
    <property type="protein sequence ID" value="MCL1127987.1"/>
    <property type="molecule type" value="Genomic_DNA"/>
</dbReference>
<proteinExistence type="predicted"/>
<dbReference type="InterPro" id="IPR036259">
    <property type="entry name" value="MFS_trans_sf"/>
</dbReference>
<feature type="transmembrane region" description="Helical" evidence="6">
    <location>
        <begin position="182"/>
        <end position="200"/>
    </location>
</feature>
<dbReference type="Proteomes" id="UP001203423">
    <property type="component" value="Unassembled WGS sequence"/>
</dbReference>
<dbReference type="SUPFAM" id="SSF103473">
    <property type="entry name" value="MFS general substrate transporter"/>
    <property type="match status" value="1"/>
</dbReference>
<organism evidence="8 9">
    <name type="scientific">Shewanella surugensis</name>
    <dbReference type="NCBI Taxonomy" id="212020"/>
    <lineage>
        <taxon>Bacteria</taxon>
        <taxon>Pseudomonadati</taxon>
        <taxon>Pseudomonadota</taxon>
        <taxon>Gammaproteobacteria</taxon>
        <taxon>Alteromonadales</taxon>
        <taxon>Shewanellaceae</taxon>
        <taxon>Shewanella</taxon>
    </lineage>
</organism>
<name>A0ABT0LJU5_9GAMM</name>
<keyword evidence="2" id="KW-0813">Transport</keyword>
<feature type="transmembrane region" description="Helical" evidence="6">
    <location>
        <begin position="370"/>
        <end position="389"/>
    </location>
</feature>
<dbReference type="InterPro" id="IPR011701">
    <property type="entry name" value="MFS"/>
</dbReference>
<feature type="transmembrane region" description="Helical" evidence="6">
    <location>
        <begin position="331"/>
        <end position="350"/>
    </location>
</feature>
<protein>
    <submittedName>
        <fullName evidence="8">MFS transporter</fullName>
    </submittedName>
</protein>
<feature type="transmembrane region" description="Helical" evidence="6">
    <location>
        <begin position="147"/>
        <end position="170"/>
    </location>
</feature>
<feature type="transmembrane region" description="Helical" evidence="6">
    <location>
        <begin position="401"/>
        <end position="425"/>
    </location>
</feature>
<feature type="transmembrane region" description="Helical" evidence="6">
    <location>
        <begin position="304"/>
        <end position="325"/>
    </location>
</feature>
<feature type="transmembrane region" description="Helical" evidence="6">
    <location>
        <begin position="20"/>
        <end position="42"/>
    </location>
</feature>
<dbReference type="PROSITE" id="PS50850">
    <property type="entry name" value="MFS"/>
    <property type="match status" value="1"/>
</dbReference>
<feature type="domain" description="Major facilitator superfamily (MFS) profile" evidence="7">
    <location>
        <begin position="23"/>
        <end position="428"/>
    </location>
</feature>
<evidence type="ECO:0000313" key="9">
    <source>
        <dbReference type="Proteomes" id="UP001203423"/>
    </source>
</evidence>
<dbReference type="InterPro" id="IPR020846">
    <property type="entry name" value="MFS_dom"/>
</dbReference>
<evidence type="ECO:0000256" key="4">
    <source>
        <dbReference type="ARBA" id="ARBA00022989"/>
    </source>
</evidence>
<dbReference type="InterPro" id="IPR050930">
    <property type="entry name" value="MFS_Vesicular_Transporter"/>
</dbReference>
<keyword evidence="4 6" id="KW-1133">Transmembrane helix</keyword>
<keyword evidence="5 6" id="KW-0472">Membrane</keyword>
<dbReference type="PANTHER" id="PTHR23506:SF23">
    <property type="entry name" value="GH10249P"/>
    <property type="match status" value="1"/>
</dbReference>
<reference evidence="8 9" key="1">
    <citation type="submission" date="2022-01" db="EMBL/GenBank/DDBJ databases">
        <title>Whole genome-based taxonomy of the Shewanellaceae.</title>
        <authorList>
            <person name="Martin-Rodriguez A.J."/>
        </authorList>
    </citation>
    <scope>NUCLEOTIDE SEQUENCE [LARGE SCALE GENOMIC DNA]</scope>
    <source>
        <strain evidence="8 9">DSM 17177</strain>
    </source>
</reference>
<evidence type="ECO:0000313" key="8">
    <source>
        <dbReference type="EMBL" id="MCL1127987.1"/>
    </source>
</evidence>
<dbReference type="CDD" id="cd06174">
    <property type="entry name" value="MFS"/>
    <property type="match status" value="1"/>
</dbReference>
<comment type="subcellular location">
    <subcellularLocation>
        <location evidence="1">Membrane</location>
        <topology evidence="1">Multi-pass membrane protein</topology>
    </subcellularLocation>
</comment>
<sequence length="469" mass="53158">MDIADQADLVKNGKWHWQSALFLIWLCSLGFYFHQCMFRLIPSLYVPMMHDGNMLTPVQLNVVLFIFWVAYVAFQSPASQIIDKLSFEFILLFMSLLHISGILLLAISTHFYMVAMALFILGIASSFSFLFSLYIAKNIFSQKIYSLALGIIFAIAGTASIMASLIFTLLSSLYGAITTLKLLTFTPIMLVIIILYFIMIKKRRFLLKSNTVVSSLPSDSTVNNDQSKMIKRHANLMKSYAYVFFHELPMFSFYASWLFPFMQDKLGSHNLYADTSVATVFIGYIIGSPLSGWLTKKFYHCREFILFIISGLGMVVSVLVIYATLPNMLTVLLLLMLGMVSGFTVMAMSITADVAPKETHSLSMSISSQCMSLGGAMGLLFIAGVFYWFDIASLHPNLKEFHIILFIIPVSYAVAMFIALSMAMYEHQFVALLTTFRHYTKNSNENKTNTDKFIAQKFFIESKKKNHRK</sequence>
<dbReference type="PANTHER" id="PTHR23506">
    <property type="entry name" value="GH10249P"/>
    <property type="match status" value="1"/>
</dbReference>
<feature type="transmembrane region" description="Helical" evidence="6">
    <location>
        <begin position="271"/>
        <end position="292"/>
    </location>
</feature>
<evidence type="ECO:0000256" key="5">
    <source>
        <dbReference type="ARBA" id="ARBA00023136"/>
    </source>
</evidence>
<accession>A0ABT0LJU5</accession>
<dbReference type="RefSeq" id="WP_248943407.1">
    <property type="nucleotide sequence ID" value="NZ_JAKIKS010000283.1"/>
</dbReference>
<feature type="transmembrane region" description="Helical" evidence="6">
    <location>
        <begin position="113"/>
        <end position="135"/>
    </location>
</feature>
<evidence type="ECO:0000256" key="6">
    <source>
        <dbReference type="SAM" id="Phobius"/>
    </source>
</evidence>
<dbReference type="Gene3D" id="1.20.1250.20">
    <property type="entry name" value="MFS general substrate transporter like domains"/>
    <property type="match status" value="2"/>
</dbReference>
<dbReference type="Pfam" id="PF07690">
    <property type="entry name" value="MFS_1"/>
    <property type="match status" value="1"/>
</dbReference>
<evidence type="ECO:0000256" key="2">
    <source>
        <dbReference type="ARBA" id="ARBA00022448"/>
    </source>
</evidence>
<keyword evidence="9" id="KW-1185">Reference proteome</keyword>
<feature type="transmembrane region" description="Helical" evidence="6">
    <location>
        <begin position="86"/>
        <end position="107"/>
    </location>
</feature>
<evidence type="ECO:0000256" key="3">
    <source>
        <dbReference type="ARBA" id="ARBA00022692"/>
    </source>
</evidence>
<evidence type="ECO:0000256" key="1">
    <source>
        <dbReference type="ARBA" id="ARBA00004141"/>
    </source>
</evidence>